<dbReference type="RefSeq" id="WP_066614627.1">
    <property type="nucleotide sequence ID" value="NZ_LQQU01000059.1"/>
</dbReference>
<proteinExistence type="predicted"/>
<dbReference type="PANTHER" id="PTHR34219">
    <property type="entry name" value="IRON-REGULATED INNER MEMBRANE PROTEIN-RELATED"/>
    <property type="match status" value="1"/>
</dbReference>
<protein>
    <submittedName>
        <fullName evidence="3">Peptidase</fullName>
    </submittedName>
</protein>
<dbReference type="EMBL" id="LQQU01000059">
    <property type="protein sequence ID" value="KZE25407.1"/>
    <property type="molecule type" value="Genomic_DNA"/>
</dbReference>
<dbReference type="Pfam" id="PF03929">
    <property type="entry name" value="PepSY_TM"/>
    <property type="match status" value="1"/>
</dbReference>
<keyword evidence="1" id="KW-0812">Transmembrane</keyword>
<feature type="transmembrane region" description="Helical" evidence="1">
    <location>
        <begin position="20"/>
        <end position="43"/>
    </location>
</feature>
<comment type="caution">
    <text evidence="3">The sequence shown here is derived from an EMBL/GenBank/DDBJ whole genome shotgun (WGS) entry which is preliminary data.</text>
</comment>
<dbReference type="AlphaFoldDB" id="A0A165ELL4"/>
<evidence type="ECO:0000313" key="4">
    <source>
        <dbReference type="Proteomes" id="UP000076625"/>
    </source>
</evidence>
<evidence type="ECO:0000259" key="2">
    <source>
        <dbReference type="Pfam" id="PF03413"/>
    </source>
</evidence>
<evidence type="ECO:0000313" key="3">
    <source>
        <dbReference type="EMBL" id="KZE25407.1"/>
    </source>
</evidence>
<feature type="transmembrane region" description="Helical" evidence="1">
    <location>
        <begin position="148"/>
        <end position="169"/>
    </location>
</feature>
<reference evidence="4" key="1">
    <citation type="submission" date="2016-01" db="EMBL/GenBank/DDBJ databases">
        <title>Draft genome of Chromobacterium sp. F49.</title>
        <authorList>
            <person name="Hong K.W."/>
        </authorList>
    </citation>
    <scope>NUCLEOTIDE SEQUENCE [LARGE SCALE GENOMIC DNA]</scope>
    <source>
        <strain evidence="4">CN10</strain>
    </source>
</reference>
<feature type="transmembrane region" description="Helical" evidence="1">
    <location>
        <begin position="189"/>
        <end position="210"/>
    </location>
</feature>
<dbReference type="PANTHER" id="PTHR34219:SF1">
    <property type="entry name" value="PEPSY DOMAIN-CONTAINING PROTEIN"/>
    <property type="match status" value="1"/>
</dbReference>
<dbReference type="InterPro" id="IPR025711">
    <property type="entry name" value="PepSY"/>
</dbReference>
<sequence length="458" mass="49884">MTPTPQSDGGRFYRLAWRWHFYAGLFVAPLLLMLSLTGIVYLFKPQLDAAMYRDLMFVAPAVRTVSAEAQLAAVRAAYPDARVVKFAPPPAADRASEVRLDSARAGKLTVFVDPYRNRVLGARDDERNLQTIALKLHGELLLGRAGDFVIEMATSWGLLLIASGVYLWWPRGQRHGVFRPRLTAKKRVFWRELHAVGGFWSLGLIGFLMLSGMPWTGFWGAQFAGVWNTYPAPLFREIPKSGLPAAALNSTSDKTVPWAVETTPLPASSDHHGHAGHDAGRTRPALSLDAVVAIARARGLPAGYSVALPRGATGVYTVSANTDDPREQVTLHIDQYSGRVLSDIRWADYGAVARTVEVGIALHEGKLFGLANQLVMLFACLAAILLTVSGVVMWWKRRPAGRLGAPTTPDGQPIWRTGVAFLAVAGLLFPAVGVSTLAVLAFDRLLLARLPPLARALR</sequence>
<evidence type="ECO:0000256" key="1">
    <source>
        <dbReference type="SAM" id="Phobius"/>
    </source>
</evidence>
<dbReference type="Pfam" id="PF03413">
    <property type="entry name" value="PepSY"/>
    <property type="match status" value="1"/>
</dbReference>
<feature type="transmembrane region" description="Helical" evidence="1">
    <location>
        <begin position="374"/>
        <end position="395"/>
    </location>
</feature>
<dbReference type="Proteomes" id="UP000076625">
    <property type="component" value="Unassembled WGS sequence"/>
</dbReference>
<dbReference type="InterPro" id="IPR005625">
    <property type="entry name" value="PepSY-ass_TM"/>
</dbReference>
<name>A0A165ELL4_9NEIS</name>
<accession>A0A165ELL4</accession>
<feature type="domain" description="PepSY" evidence="2">
    <location>
        <begin position="286"/>
        <end position="342"/>
    </location>
</feature>
<keyword evidence="1" id="KW-0472">Membrane</keyword>
<gene>
    <name evidence="3" type="ORF">AVW16_03175</name>
</gene>
<keyword evidence="1" id="KW-1133">Transmembrane helix</keyword>
<feature type="transmembrane region" description="Helical" evidence="1">
    <location>
        <begin position="415"/>
        <end position="442"/>
    </location>
</feature>
<dbReference type="OrthoDB" id="9791166at2"/>
<dbReference type="STRING" id="1452487.AVW16_03175"/>
<keyword evidence="4" id="KW-1185">Reference proteome</keyword>
<organism evidence="3 4">
    <name type="scientific">Crenobacter luteus</name>
    <dbReference type="NCBI Taxonomy" id="1452487"/>
    <lineage>
        <taxon>Bacteria</taxon>
        <taxon>Pseudomonadati</taxon>
        <taxon>Pseudomonadota</taxon>
        <taxon>Betaproteobacteria</taxon>
        <taxon>Neisseriales</taxon>
        <taxon>Neisseriaceae</taxon>
        <taxon>Crenobacter</taxon>
    </lineage>
</organism>